<reference evidence="3" key="1">
    <citation type="journal article" date="2014" name="Front. Microbiol.">
        <title>High frequency of phylogenetically diverse reductive dehalogenase-homologous genes in deep subseafloor sedimentary metagenomes.</title>
        <authorList>
            <person name="Kawai M."/>
            <person name="Futagami T."/>
            <person name="Toyoda A."/>
            <person name="Takaki Y."/>
            <person name="Nishi S."/>
            <person name="Hori S."/>
            <person name="Arai W."/>
            <person name="Tsubouchi T."/>
            <person name="Morono Y."/>
            <person name="Uchiyama I."/>
            <person name="Ito T."/>
            <person name="Fujiyama A."/>
            <person name="Inagaki F."/>
            <person name="Takami H."/>
        </authorList>
    </citation>
    <scope>NUCLEOTIDE SEQUENCE</scope>
    <source>
        <strain evidence="3">Expedition CK06-06</strain>
    </source>
</reference>
<dbReference type="InterPro" id="IPR036188">
    <property type="entry name" value="FAD/NAD-bd_sf"/>
</dbReference>
<feature type="non-terminal residue" evidence="3">
    <location>
        <position position="409"/>
    </location>
</feature>
<dbReference type="Pfam" id="PF07992">
    <property type="entry name" value="Pyr_redox_2"/>
    <property type="match status" value="1"/>
</dbReference>
<dbReference type="PRINTS" id="PR00469">
    <property type="entry name" value="PNDRDTASEII"/>
</dbReference>
<dbReference type="Pfam" id="PF04432">
    <property type="entry name" value="FrhB_FdhB_C"/>
    <property type="match status" value="1"/>
</dbReference>
<comment type="caution">
    <text evidence="3">The sequence shown here is derived from an EMBL/GenBank/DDBJ whole genome shotgun (WGS) entry which is preliminary data.</text>
</comment>
<proteinExistence type="predicted"/>
<evidence type="ECO:0000259" key="2">
    <source>
        <dbReference type="Pfam" id="PF07992"/>
    </source>
</evidence>
<gene>
    <name evidence="3" type="ORF">S12H4_07264</name>
</gene>
<evidence type="ECO:0008006" key="4">
    <source>
        <dbReference type="Google" id="ProtNLM"/>
    </source>
</evidence>
<protein>
    <recommendedName>
        <fullName evidence="4">FAD/NAD(P)-binding domain-containing protein</fullName>
    </recommendedName>
</protein>
<dbReference type="InterPro" id="IPR023753">
    <property type="entry name" value="FAD/NAD-binding_dom"/>
</dbReference>
<dbReference type="InterPro" id="IPR007525">
    <property type="entry name" value="FrhB_FdhB_C"/>
</dbReference>
<evidence type="ECO:0000313" key="3">
    <source>
        <dbReference type="EMBL" id="GAI59263.1"/>
    </source>
</evidence>
<accession>X1PTU0</accession>
<feature type="non-terminal residue" evidence="3">
    <location>
        <position position="1"/>
    </location>
</feature>
<feature type="domain" description="FAD/NAD(P)-binding" evidence="2">
    <location>
        <begin position="29"/>
        <end position="201"/>
    </location>
</feature>
<feature type="domain" description="Coenzyme F420 hydrogenase/dehydrogenase beta subunit C-terminal" evidence="1">
    <location>
        <begin position="262"/>
        <end position="336"/>
    </location>
</feature>
<dbReference type="AlphaFoldDB" id="X1PTU0"/>
<dbReference type="Gene3D" id="3.50.50.60">
    <property type="entry name" value="FAD/NAD(P)-binding domain"/>
    <property type="match status" value="2"/>
</dbReference>
<dbReference type="EMBL" id="BARW01002658">
    <property type="protein sequence ID" value="GAI59263.1"/>
    <property type="molecule type" value="Genomic_DNA"/>
</dbReference>
<dbReference type="PANTHER" id="PTHR42783">
    <property type="entry name" value="GLUTAMATE SYNTHASE [NADPH] SMALL CHAIN"/>
    <property type="match status" value="1"/>
</dbReference>
<evidence type="ECO:0000259" key="1">
    <source>
        <dbReference type="Pfam" id="PF04432"/>
    </source>
</evidence>
<dbReference type="SUPFAM" id="SSF51905">
    <property type="entry name" value="FAD/NAD(P)-binding domain"/>
    <property type="match status" value="2"/>
</dbReference>
<sequence>EGEELPNVHVAINFLIDRKYREWTKLDEFKGKTIGIIGGGPVAVDVAQTALRLGAEKIHLVDIMSEKDLELTLREIPEEEYEYMEYHFGTSTSKITKGKGDGLILNSYKIEWGELNETGRRPLNKVDGSDYQIPIDVIVIAVGQTVDFNLIDIATNNKLKKERNKIDINPITFETNIPGVFAGGDIISNSKAVAIAAIGHGKEAAISIDRYLKGQDLTTGRFKENRMFFAGQKKPPKDFSLKPESLEEATENIQWDFDEIDSMFNEDMALAEAKRCLSCNHYCLHCQDFPAIYSDFTAGEVGSEKGFTTVVAWTDRGKDIIENAIKKGLFEEGSVNEDDLNEAINLKSKRELKILDKTPRQEVLNYIVRLGPATISKIAGILDLEAKKVRYEALRLVQLNQIEMKVEPG</sequence>
<organism evidence="3">
    <name type="scientific">marine sediment metagenome</name>
    <dbReference type="NCBI Taxonomy" id="412755"/>
    <lineage>
        <taxon>unclassified sequences</taxon>
        <taxon>metagenomes</taxon>
        <taxon>ecological metagenomes</taxon>
    </lineage>
</organism>
<dbReference type="PANTHER" id="PTHR42783:SF3">
    <property type="entry name" value="GLUTAMATE SYNTHASE [NADPH] SMALL CHAIN-RELATED"/>
    <property type="match status" value="1"/>
</dbReference>
<dbReference type="PRINTS" id="PR00368">
    <property type="entry name" value="FADPNR"/>
</dbReference>
<dbReference type="GO" id="GO:0016491">
    <property type="term" value="F:oxidoreductase activity"/>
    <property type="evidence" value="ECO:0007669"/>
    <property type="project" value="InterPro"/>
</dbReference>
<name>X1PTU0_9ZZZZ</name>